<evidence type="ECO:0000313" key="2">
    <source>
        <dbReference type="EMBL" id="TXD89114.1"/>
    </source>
</evidence>
<name>A0A5C6ZKG8_9FLAO</name>
<organism evidence="2 3">
    <name type="scientific">Subsaximicrobium wynnwilliamsii</name>
    <dbReference type="NCBI Taxonomy" id="291179"/>
    <lineage>
        <taxon>Bacteria</taxon>
        <taxon>Pseudomonadati</taxon>
        <taxon>Bacteroidota</taxon>
        <taxon>Flavobacteriia</taxon>
        <taxon>Flavobacteriales</taxon>
        <taxon>Flavobacteriaceae</taxon>
        <taxon>Subsaximicrobium</taxon>
    </lineage>
</organism>
<dbReference type="Gene3D" id="3.40.50.150">
    <property type="entry name" value="Vaccinia Virus protein VP39"/>
    <property type="match status" value="1"/>
</dbReference>
<dbReference type="GO" id="GO:0008171">
    <property type="term" value="F:O-methyltransferase activity"/>
    <property type="evidence" value="ECO:0007669"/>
    <property type="project" value="InterPro"/>
</dbReference>
<proteinExistence type="predicted"/>
<dbReference type="InterPro" id="IPR001077">
    <property type="entry name" value="COMT_C"/>
</dbReference>
<sequence>MSSKFDPRHILCHPFVYTTYQKLVGGHRARRLLIEQHVHIKPGQKLLDIGCAPADWLGCAPEVDYTIPNISPKRKKPPTIKANSFVRVLMVMNLPKMEHVEVIIVARVLHDVSDTQCLDLFETVGKVLEPGGRFITMDNCFISNQNEILEYFLKKDIDEHVKTKKDYELLINNDFEHVSSSIEETYFKIPNILIILSCN</sequence>
<dbReference type="EMBL" id="VORO01000009">
    <property type="protein sequence ID" value="TXD89114.1"/>
    <property type="molecule type" value="Genomic_DNA"/>
</dbReference>
<protein>
    <recommendedName>
        <fullName evidence="1">O-methyltransferase C-terminal domain-containing protein</fullName>
    </recommendedName>
</protein>
<dbReference type="OrthoDB" id="9789123at2"/>
<dbReference type="SUPFAM" id="SSF53335">
    <property type="entry name" value="S-adenosyl-L-methionine-dependent methyltransferases"/>
    <property type="match status" value="1"/>
</dbReference>
<dbReference type="Pfam" id="PF00891">
    <property type="entry name" value="Methyltransf_2"/>
    <property type="match status" value="1"/>
</dbReference>
<evidence type="ECO:0000313" key="3">
    <source>
        <dbReference type="Proteomes" id="UP000321578"/>
    </source>
</evidence>
<keyword evidence="3" id="KW-1185">Reference proteome</keyword>
<gene>
    <name evidence="2" type="ORF">ESY86_10115</name>
</gene>
<comment type="caution">
    <text evidence="2">The sequence shown here is derived from an EMBL/GenBank/DDBJ whole genome shotgun (WGS) entry which is preliminary data.</text>
</comment>
<dbReference type="Proteomes" id="UP000321578">
    <property type="component" value="Unassembled WGS sequence"/>
</dbReference>
<evidence type="ECO:0000259" key="1">
    <source>
        <dbReference type="Pfam" id="PF00891"/>
    </source>
</evidence>
<dbReference type="AlphaFoldDB" id="A0A5C6ZKG8"/>
<dbReference type="RefSeq" id="WP_147086468.1">
    <property type="nucleotide sequence ID" value="NZ_VORM01000007.1"/>
</dbReference>
<feature type="domain" description="O-methyltransferase C-terminal" evidence="1">
    <location>
        <begin position="99"/>
        <end position="143"/>
    </location>
</feature>
<dbReference type="InterPro" id="IPR029063">
    <property type="entry name" value="SAM-dependent_MTases_sf"/>
</dbReference>
<reference evidence="2 3" key="1">
    <citation type="submission" date="2019-08" db="EMBL/GenBank/DDBJ databases">
        <title>Genomes of Subsaximicrobium wynnwilliamsii strains.</title>
        <authorList>
            <person name="Bowman J.P."/>
        </authorList>
    </citation>
    <scope>NUCLEOTIDE SEQUENCE [LARGE SCALE GENOMIC DNA]</scope>
    <source>
        <strain evidence="2 3">2-80-2</strain>
    </source>
</reference>
<accession>A0A5C6ZKG8</accession>